<name>A0ABU8YME4_9CYAN</name>
<evidence type="ECO:0000259" key="1">
    <source>
        <dbReference type="Pfam" id="PF01593"/>
    </source>
</evidence>
<evidence type="ECO:0000313" key="3">
    <source>
        <dbReference type="Proteomes" id="UP001384579"/>
    </source>
</evidence>
<dbReference type="PRINTS" id="PR00419">
    <property type="entry name" value="ADXRDTASE"/>
</dbReference>
<proteinExistence type="predicted"/>
<dbReference type="Pfam" id="PF01593">
    <property type="entry name" value="Amino_oxidase"/>
    <property type="match status" value="1"/>
</dbReference>
<sequence length="299" mass="33861">MPPIYILGAGPAGLAAAYTLTQQGQTVVVVERDSKVGGLAKSIKYQGFILDLGPHRFYTKIPPVLKLWNEVLGTEQVTVSRLTRIYYNGKYFSYPLKAFEVLFALGIVENIRIFFSYLVAKLLPNRHPKNFAEWVTAKFGKRLFEIFFEAYTEKLWGIPCTEISAEWAAQRIKGLSLLKALRTAFFGSDGKVKSLIDQFQFPRLGSGQLYDKISEYLLEKNQEILLNTEVVRVHEHNSRVTQLTLRNRHTGVESTVGCSAVISSVPLNTLVEQMISPPPVSKSYHWRDRSSFATQFSFI</sequence>
<gene>
    <name evidence="2" type="ORF">WMG39_11430</name>
</gene>
<accession>A0ABU8YME4</accession>
<dbReference type="RefSeq" id="WP_340521221.1">
    <property type="nucleotide sequence ID" value="NZ_JBBLXS010000120.1"/>
</dbReference>
<dbReference type="InterPro" id="IPR002937">
    <property type="entry name" value="Amino_oxidase"/>
</dbReference>
<dbReference type="PANTHER" id="PTHR21197">
    <property type="entry name" value="UDP-GALACTOPYRANOSE MUTASE"/>
    <property type="match status" value="1"/>
</dbReference>
<keyword evidence="3" id="KW-1185">Reference proteome</keyword>
<organism evidence="2 3">
    <name type="scientific">Microcoleus anatoxicus PTRS2</name>
    <dbReference type="NCBI Taxonomy" id="2705321"/>
    <lineage>
        <taxon>Bacteria</taxon>
        <taxon>Bacillati</taxon>
        <taxon>Cyanobacteriota</taxon>
        <taxon>Cyanophyceae</taxon>
        <taxon>Oscillatoriophycideae</taxon>
        <taxon>Oscillatoriales</taxon>
        <taxon>Microcoleaceae</taxon>
        <taxon>Microcoleus</taxon>
        <taxon>Microcoleus anatoxicus</taxon>
    </lineage>
</organism>
<reference evidence="2 3" key="1">
    <citation type="journal article" date="2020" name="Harmful Algae">
        <title>Molecular and morphological characterization of a novel dihydroanatoxin-a producing Microcoleus species (cyanobacteria) from the Russian River, California, USA.</title>
        <authorList>
            <person name="Conklin K.Y."/>
            <person name="Stancheva R."/>
            <person name="Otten T.G."/>
            <person name="Fadness R."/>
            <person name="Boyer G.L."/>
            <person name="Read B."/>
            <person name="Zhang X."/>
            <person name="Sheath R.G."/>
        </authorList>
    </citation>
    <scope>NUCLEOTIDE SEQUENCE [LARGE SCALE GENOMIC DNA]</scope>
    <source>
        <strain evidence="2 3">PTRS2</strain>
    </source>
</reference>
<dbReference type="Gene3D" id="3.50.50.60">
    <property type="entry name" value="FAD/NAD(P)-binding domain"/>
    <property type="match status" value="1"/>
</dbReference>
<evidence type="ECO:0000313" key="2">
    <source>
        <dbReference type="EMBL" id="MEK0185451.1"/>
    </source>
</evidence>
<dbReference type="PANTHER" id="PTHR21197:SF0">
    <property type="entry name" value="UDP-GALACTOPYRANOSE MUTASE"/>
    <property type="match status" value="1"/>
</dbReference>
<dbReference type="EMBL" id="JBBLXS010000120">
    <property type="protein sequence ID" value="MEK0185451.1"/>
    <property type="molecule type" value="Genomic_DNA"/>
</dbReference>
<dbReference type="Proteomes" id="UP001384579">
    <property type="component" value="Unassembled WGS sequence"/>
</dbReference>
<protein>
    <submittedName>
        <fullName evidence="2">FAD-dependent oxidoreductase</fullName>
    </submittedName>
</protein>
<comment type="caution">
    <text evidence="2">The sequence shown here is derived from an EMBL/GenBank/DDBJ whole genome shotgun (WGS) entry which is preliminary data.</text>
</comment>
<feature type="domain" description="Amine oxidase" evidence="1">
    <location>
        <begin position="12"/>
        <end position="280"/>
    </location>
</feature>
<dbReference type="InterPro" id="IPR036188">
    <property type="entry name" value="FAD/NAD-bd_sf"/>
</dbReference>
<dbReference type="SUPFAM" id="SSF51905">
    <property type="entry name" value="FAD/NAD(P)-binding domain"/>
    <property type="match status" value="1"/>
</dbReference>